<sequence length="246" mass="26383">MSPTAPTPPDDESDLDAGLYVFGLLDEVDTARAAEREVHDPAFAAAVAHWRERMAELDATAEPVPADDALWQRIEDAIAAPAAAQAADRRSVLRAGKSGWLAGFWQSLPVWRTATFAAASAALAIGLVTATRQPSPIMVAVLLTDTHRAAAVVDIFADGRARLLPLESIAVPDDRSLQVWTLWDRAHGPVSLGILDRARQIRLPVENLPRTIPNQLFEITLEPKAGSPTGRPTGPILMKGTTSPTL</sequence>
<protein>
    <submittedName>
        <fullName evidence="3">Anti-sigma-K factor RskA</fullName>
    </submittedName>
</protein>
<evidence type="ECO:0000313" key="4">
    <source>
        <dbReference type="Proteomes" id="UP000295122"/>
    </source>
</evidence>
<reference evidence="3 4" key="1">
    <citation type="submission" date="2019-03" db="EMBL/GenBank/DDBJ databases">
        <title>Genomic Encyclopedia of Type Strains, Phase IV (KMG-IV): sequencing the most valuable type-strain genomes for metagenomic binning, comparative biology and taxonomic classification.</title>
        <authorList>
            <person name="Goeker M."/>
        </authorList>
    </citation>
    <scope>NUCLEOTIDE SEQUENCE [LARGE SCALE GENOMIC DNA]</scope>
    <source>
        <strain evidence="3 4">DSM 25903</strain>
    </source>
</reference>
<dbReference type="RefSeq" id="WP_133774001.1">
    <property type="nucleotide sequence ID" value="NZ_SNZR01000016.1"/>
</dbReference>
<dbReference type="OrthoDB" id="9816387at2"/>
<dbReference type="InterPro" id="IPR018764">
    <property type="entry name" value="RskA_C"/>
</dbReference>
<feature type="domain" description="Anti-sigma K factor RskA C-terminal" evidence="2">
    <location>
        <begin position="115"/>
        <end position="236"/>
    </location>
</feature>
<gene>
    <name evidence="3" type="ORF">EV668_4322</name>
</gene>
<dbReference type="Pfam" id="PF10099">
    <property type="entry name" value="RskA_C"/>
    <property type="match status" value="1"/>
</dbReference>
<name>A0A4R7BR42_9HYPH</name>
<evidence type="ECO:0000256" key="1">
    <source>
        <dbReference type="SAM" id="MobiDB-lite"/>
    </source>
</evidence>
<dbReference type="Proteomes" id="UP000295122">
    <property type="component" value="Unassembled WGS sequence"/>
</dbReference>
<comment type="caution">
    <text evidence="3">The sequence shown here is derived from an EMBL/GenBank/DDBJ whole genome shotgun (WGS) entry which is preliminary data.</text>
</comment>
<proteinExistence type="predicted"/>
<keyword evidence="4" id="KW-1185">Reference proteome</keyword>
<dbReference type="GO" id="GO:0005886">
    <property type="term" value="C:plasma membrane"/>
    <property type="evidence" value="ECO:0007669"/>
    <property type="project" value="InterPro"/>
</dbReference>
<dbReference type="EMBL" id="SNZR01000016">
    <property type="protein sequence ID" value="TDR87242.1"/>
    <property type="molecule type" value="Genomic_DNA"/>
</dbReference>
<evidence type="ECO:0000313" key="3">
    <source>
        <dbReference type="EMBL" id="TDR87242.1"/>
    </source>
</evidence>
<organism evidence="3 4">
    <name type="scientific">Enterovirga rhinocerotis</name>
    <dbReference type="NCBI Taxonomy" id="1339210"/>
    <lineage>
        <taxon>Bacteria</taxon>
        <taxon>Pseudomonadati</taxon>
        <taxon>Pseudomonadota</taxon>
        <taxon>Alphaproteobacteria</taxon>
        <taxon>Hyphomicrobiales</taxon>
        <taxon>Methylobacteriaceae</taxon>
        <taxon>Enterovirga</taxon>
    </lineage>
</organism>
<evidence type="ECO:0000259" key="2">
    <source>
        <dbReference type="Pfam" id="PF10099"/>
    </source>
</evidence>
<dbReference type="AlphaFoldDB" id="A0A4R7BR42"/>
<feature type="region of interest" description="Disordered" evidence="1">
    <location>
        <begin position="222"/>
        <end position="246"/>
    </location>
</feature>
<accession>A0A4R7BR42</accession>